<comment type="caution">
    <text evidence="3">The sequence shown here is derived from an EMBL/GenBank/DDBJ whole genome shotgun (WGS) entry which is preliminary data.</text>
</comment>
<dbReference type="PROSITE" id="PS50234">
    <property type="entry name" value="VWFA"/>
    <property type="match status" value="1"/>
</dbReference>
<dbReference type="SUPFAM" id="SSF53300">
    <property type="entry name" value="vWA-like"/>
    <property type="match status" value="1"/>
</dbReference>
<dbReference type="InterPro" id="IPR017802">
    <property type="entry name" value="VWFA-rel_acidobac-type"/>
</dbReference>
<dbReference type="Proteomes" id="UP000779809">
    <property type="component" value="Unassembled WGS sequence"/>
</dbReference>
<dbReference type="Pfam" id="PF13519">
    <property type="entry name" value="VWA_2"/>
    <property type="match status" value="1"/>
</dbReference>
<reference evidence="3" key="1">
    <citation type="submission" date="2020-07" db="EMBL/GenBank/DDBJ databases">
        <title>Huge and variable diversity of episymbiotic CPR bacteria and DPANN archaea in groundwater ecosystems.</title>
        <authorList>
            <person name="He C.Y."/>
            <person name="Keren R."/>
            <person name="Whittaker M."/>
            <person name="Farag I.F."/>
            <person name="Doudna J."/>
            <person name="Cate J.H.D."/>
            <person name="Banfield J.F."/>
        </authorList>
    </citation>
    <scope>NUCLEOTIDE SEQUENCE</scope>
    <source>
        <strain evidence="3">NC_groundwater_580_Pr5_B-0.1um_64_19</strain>
    </source>
</reference>
<dbReference type="EMBL" id="JACPNR010000014">
    <property type="protein sequence ID" value="MBI2679298.1"/>
    <property type="molecule type" value="Genomic_DNA"/>
</dbReference>
<evidence type="ECO:0000256" key="1">
    <source>
        <dbReference type="SAM" id="MobiDB-lite"/>
    </source>
</evidence>
<protein>
    <submittedName>
        <fullName evidence="3">VWA domain-containing protein</fullName>
    </submittedName>
</protein>
<dbReference type="CDD" id="cd00198">
    <property type="entry name" value="vWFA"/>
    <property type="match status" value="1"/>
</dbReference>
<feature type="compositionally biased region" description="Low complexity" evidence="1">
    <location>
        <begin position="25"/>
        <end position="74"/>
    </location>
</feature>
<accession>A0A932A9V6</accession>
<organism evidence="3 4">
    <name type="scientific">Candidatus Korobacter versatilis</name>
    <dbReference type="NCBI Taxonomy" id="658062"/>
    <lineage>
        <taxon>Bacteria</taxon>
        <taxon>Pseudomonadati</taxon>
        <taxon>Acidobacteriota</taxon>
        <taxon>Terriglobia</taxon>
        <taxon>Terriglobales</taxon>
        <taxon>Candidatus Korobacteraceae</taxon>
        <taxon>Candidatus Korobacter</taxon>
    </lineage>
</organism>
<dbReference type="InterPro" id="IPR036465">
    <property type="entry name" value="vWFA_dom_sf"/>
</dbReference>
<gene>
    <name evidence="3" type="ORF">HYX28_11005</name>
</gene>
<evidence type="ECO:0000313" key="3">
    <source>
        <dbReference type="EMBL" id="MBI2679298.1"/>
    </source>
</evidence>
<evidence type="ECO:0000259" key="2">
    <source>
        <dbReference type="PROSITE" id="PS50234"/>
    </source>
</evidence>
<feature type="domain" description="VWFA" evidence="2">
    <location>
        <begin position="139"/>
        <end position="316"/>
    </location>
</feature>
<evidence type="ECO:0000313" key="4">
    <source>
        <dbReference type="Proteomes" id="UP000779809"/>
    </source>
</evidence>
<sequence length="360" mass="39168">MRHFLSAFLLVGVTAAPITRGQDLPSAPSSTSKAPAQQPAPQAAAPAPSASAPLPAAVSQPPKPATTATAAAPATDEDVPSTGTIIKKRVDEVNVIFTVTDKGGKFIKGLKQADFSVLDDHKPPQSMVAFRSETNLPLRVGLLVDASNSIRDRFVFEQQAATEFLNQTVRPKVDRAFVVGFDSTPEVTADFTDSTEKLGKGVAMLRPGGGTALWDAIYYACRDKLLKHQDDFAVRRAIVVLSDGDDNQSRVTRQEATEMAQRAEVIVYAISTNISGVVTRGDKYLQELAEATGGRVFFPMKLDDIAEKFAQIQEELRSQYALAYKPTDFQADGRYRAIDILASNKKYKVRARKGYYAPRQ</sequence>
<name>A0A932A9V6_9BACT</name>
<proteinExistence type="predicted"/>
<dbReference type="NCBIfam" id="TIGR03436">
    <property type="entry name" value="acidobact_VWFA"/>
    <property type="match status" value="1"/>
</dbReference>
<feature type="region of interest" description="Disordered" evidence="1">
    <location>
        <begin position="19"/>
        <end position="80"/>
    </location>
</feature>
<dbReference type="Gene3D" id="3.40.50.410">
    <property type="entry name" value="von Willebrand factor, type A domain"/>
    <property type="match status" value="1"/>
</dbReference>
<dbReference type="SMART" id="SM00327">
    <property type="entry name" value="VWA"/>
    <property type="match status" value="1"/>
</dbReference>
<dbReference type="AlphaFoldDB" id="A0A932A9V6"/>
<dbReference type="InterPro" id="IPR002035">
    <property type="entry name" value="VWF_A"/>
</dbReference>